<evidence type="ECO:0000313" key="2">
    <source>
        <dbReference type="Proteomes" id="UP001303899"/>
    </source>
</evidence>
<keyword evidence="1" id="KW-0378">Hydrolase</keyword>
<comment type="caution">
    <text evidence="1">The sequence shown here is derived from an EMBL/GenBank/DDBJ whole genome shotgun (WGS) entry which is preliminary data.</text>
</comment>
<dbReference type="InterPro" id="IPR050583">
    <property type="entry name" value="Mycobacterial_A85_antigen"/>
</dbReference>
<dbReference type="EMBL" id="JAYGIL010000002">
    <property type="protein sequence ID" value="MEA5401300.1"/>
    <property type="molecule type" value="Genomic_DNA"/>
</dbReference>
<organism evidence="1 2">
    <name type="scientific">Arcicella gelida</name>
    <dbReference type="NCBI Taxonomy" id="2984195"/>
    <lineage>
        <taxon>Bacteria</taxon>
        <taxon>Pseudomonadati</taxon>
        <taxon>Bacteroidota</taxon>
        <taxon>Cytophagia</taxon>
        <taxon>Cytophagales</taxon>
        <taxon>Flectobacillaceae</taxon>
        <taxon>Arcicella</taxon>
    </lineage>
</organism>
<dbReference type="GO" id="GO:0016787">
    <property type="term" value="F:hydrolase activity"/>
    <property type="evidence" value="ECO:0007669"/>
    <property type="project" value="UniProtKB-KW"/>
</dbReference>
<dbReference type="Proteomes" id="UP001303899">
    <property type="component" value="Unassembled WGS sequence"/>
</dbReference>
<dbReference type="RefSeq" id="WP_323324817.1">
    <property type="nucleotide sequence ID" value="NZ_JAYGIL010000002.1"/>
</dbReference>
<dbReference type="PANTHER" id="PTHR48098">
    <property type="entry name" value="ENTEROCHELIN ESTERASE-RELATED"/>
    <property type="match status" value="1"/>
</dbReference>
<dbReference type="Gene3D" id="3.40.50.1820">
    <property type="entry name" value="alpha/beta hydrolase"/>
    <property type="match status" value="1"/>
</dbReference>
<evidence type="ECO:0000313" key="1">
    <source>
        <dbReference type="EMBL" id="MEA5401300.1"/>
    </source>
</evidence>
<keyword evidence="2" id="KW-1185">Reference proteome</keyword>
<dbReference type="InterPro" id="IPR029058">
    <property type="entry name" value="AB_hydrolase_fold"/>
</dbReference>
<dbReference type="SUPFAM" id="SSF53474">
    <property type="entry name" value="alpha/beta-Hydrolases"/>
    <property type="match status" value="1"/>
</dbReference>
<dbReference type="PANTHER" id="PTHR48098:SF6">
    <property type="entry name" value="FERRI-BACILLIBACTIN ESTERASE BESA"/>
    <property type="match status" value="1"/>
</dbReference>
<gene>
    <name evidence="1" type="ORF">VB776_00145</name>
</gene>
<reference evidence="1 2" key="1">
    <citation type="submission" date="2023-12" db="EMBL/GenBank/DDBJ databases">
        <title>Novel species of the genus Arcicella isolated from rivers.</title>
        <authorList>
            <person name="Lu H."/>
        </authorList>
    </citation>
    <scope>NUCLEOTIDE SEQUENCE [LARGE SCALE GENOMIC DNA]</scope>
    <source>
        <strain evidence="1 2">DC2W</strain>
    </source>
</reference>
<accession>A0ABU5RYN0</accession>
<sequence length="282" mass="32467">MFIFENNPKIGNPEMTIYSQNTSPEIIQIEDNIYSGYLNRTVKLTLIYPKKNNLLQLVIFNDGQDFESLKIKQWIASLSDENKISPILCVGIHANEERLQEYGTASQADYKNRGNKAHQHSNFVLKELLPYLENTFLVSPENKVMAGFSLGGLSAMDIAWNSPKVFTKVGVFSGALWWRQKSEEDGYTDENDRIIHNIVRKGNYHQNQQFWFEAGTNDETSDRNHNGIIDAIDDTLDLMKELEKHGYQKNKDIVYRQVEGGEHNQQTWSKVMPEFLTWAIGV</sequence>
<protein>
    <submittedName>
        <fullName evidence="1">Alpha/beta hydrolase-fold protein</fullName>
    </submittedName>
</protein>
<dbReference type="Pfam" id="PF00756">
    <property type="entry name" value="Esterase"/>
    <property type="match status" value="1"/>
</dbReference>
<name>A0ABU5RYN0_9BACT</name>
<proteinExistence type="predicted"/>
<dbReference type="InterPro" id="IPR000801">
    <property type="entry name" value="Esterase-like"/>
</dbReference>